<reference evidence="4" key="1">
    <citation type="journal article" date="2019" name="Int. J. Syst. Evol. Microbiol.">
        <title>The Global Catalogue of Microorganisms (GCM) 10K type strain sequencing project: providing services to taxonomists for standard genome sequencing and annotation.</title>
        <authorList>
            <consortium name="The Broad Institute Genomics Platform"/>
            <consortium name="The Broad Institute Genome Sequencing Center for Infectious Disease"/>
            <person name="Wu L."/>
            <person name="Ma J."/>
        </authorList>
    </citation>
    <scope>NUCLEOTIDE SEQUENCE [LARGE SCALE GENOMIC DNA]</scope>
    <source>
        <strain evidence="4">CGMCC 1.15180</strain>
    </source>
</reference>
<protein>
    <submittedName>
        <fullName evidence="3">ATP-binding protein</fullName>
    </submittedName>
</protein>
<name>A0ABW1MTS3_9ACTN</name>
<dbReference type="Pfam" id="PF13581">
    <property type="entry name" value="HATPase_c_2"/>
    <property type="match status" value="1"/>
</dbReference>
<dbReference type="PANTHER" id="PTHR35526">
    <property type="entry name" value="ANTI-SIGMA-F FACTOR RSBW-RELATED"/>
    <property type="match status" value="1"/>
</dbReference>
<accession>A0ABW1MTS3</accession>
<dbReference type="EMBL" id="JBHSPX010000008">
    <property type="protein sequence ID" value="MFC6066683.1"/>
    <property type="molecule type" value="Genomic_DNA"/>
</dbReference>
<keyword evidence="1" id="KW-0808">Transferase</keyword>
<keyword evidence="1" id="KW-0723">Serine/threonine-protein kinase</keyword>
<organism evidence="3 4">
    <name type="scientific">Streptomyces ochraceiscleroticus</name>
    <dbReference type="NCBI Taxonomy" id="47761"/>
    <lineage>
        <taxon>Bacteria</taxon>
        <taxon>Bacillati</taxon>
        <taxon>Actinomycetota</taxon>
        <taxon>Actinomycetes</taxon>
        <taxon>Kitasatosporales</taxon>
        <taxon>Streptomycetaceae</taxon>
        <taxon>Streptomyces</taxon>
    </lineage>
</organism>
<sequence>MNAESHLWCARFTSVPQAVGRARRAVRAALLAHGIASDTADTVVLVVSELAANAVRHGRVPGRLFEVRIDLGGEGEDKEITVEVSDAGDARPALRGPTEDAESSRGLVLVTALATAWGVRDRQIGKTVWARVSR</sequence>
<dbReference type="RefSeq" id="WP_031065010.1">
    <property type="nucleotide sequence ID" value="NZ_JBHSPX010000008.1"/>
</dbReference>
<keyword evidence="1" id="KW-0418">Kinase</keyword>
<evidence type="ECO:0000313" key="3">
    <source>
        <dbReference type="EMBL" id="MFC6066683.1"/>
    </source>
</evidence>
<proteinExistence type="predicted"/>
<keyword evidence="3" id="KW-0067">ATP-binding</keyword>
<feature type="domain" description="Histidine kinase/HSP90-like ATPase" evidence="2">
    <location>
        <begin position="13"/>
        <end position="131"/>
    </location>
</feature>
<dbReference type="SUPFAM" id="SSF55874">
    <property type="entry name" value="ATPase domain of HSP90 chaperone/DNA topoisomerase II/histidine kinase"/>
    <property type="match status" value="1"/>
</dbReference>
<gene>
    <name evidence="3" type="ORF">ACFP4F_29645</name>
</gene>
<keyword evidence="4" id="KW-1185">Reference proteome</keyword>
<dbReference type="Gene3D" id="3.30.565.10">
    <property type="entry name" value="Histidine kinase-like ATPase, C-terminal domain"/>
    <property type="match status" value="1"/>
</dbReference>
<dbReference type="InterPro" id="IPR036890">
    <property type="entry name" value="HATPase_C_sf"/>
</dbReference>
<keyword evidence="3" id="KW-0547">Nucleotide-binding</keyword>
<evidence type="ECO:0000256" key="1">
    <source>
        <dbReference type="ARBA" id="ARBA00022527"/>
    </source>
</evidence>
<dbReference type="InterPro" id="IPR050267">
    <property type="entry name" value="Anti-sigma-factor_SerPK"/>
</dbReference>
<dbReference type="InterPro" id="IPR003594">
    <property type="entry name" value="HATPase_dom"/>
</dbReference>
<dbReference type="CDD" id="cd16936">
    <property type="entry name" value="HATPase_RsbW-like"/>
    <property type="match status" value="1"/>
</dbReference>
<dbReference type="PANTHER" id="PTHR35526:SF3">
    <property type="entry name" value="ANTI-SIGMA-F FACTOR RSBW"/>
    <property type="match status" value="1"/>
</dbReference>
<dbReference type="Proteomes" id="UP001596139">
    <property type="component" value="Unassembled WGS sequence"/>
</dbReference>
<evidence type="ECO:0000259" key="2">
    <source>
        <dbReference type="Pfam" id="PF13581"/>
    </source>
</evidence>
<dbReference type="GO" id="GO:0005524">
    <property type="term" value="F:ATP binding"/>
    <property type="evidence" value="ECO:0007669"/>
    <property type="project" value="UniProtKB-KW"/>
</dbReference>
<comment type="caution">
    <text evidence="3">The sequence shown here is derived from an EMBL/GenBank/DDBJ whole genome shotgun (WGS) entry which is preliminary data.</text>
</comment>
<evidence type="ECO:0000313" key="4">
    <source>
        <dbReference type="Proteomes" id="UP001596139"/>
    </source>
</evidence>